<evidence type="ECO:0000313" key="3">
    <source>
        <dbReference type="Proteomes" id="UP001176961"/>
    </source>
</evidence>
<organism evidence="2 3">
    <name type="scientific">Cylicocyclus nassatus</name>
    <name type="common">Nematode worm</name>
    <dbReference type="NCBI Taxonomy" id="53992"/>
    <lineage>
        <taxon>Eukaryota</taxon>
        <taxon>Metazoa</taxon>
        <taxon>Ecdysozoa</taxon>
        <taxon>Nematoda</taxon>
        <taxon>Chromadorea</taxon>
        <taxon>Rhabditida</taxon>
        <taxon>Rhabditina</taxon>
        <taxon>Rhabditomorpha</taxon>
        <taxon>Strongyloidea</taxon>
        <taxon>Strongylidae</taxon>
        <taxon>Cylicocyclus</taxon>
    </lineage>
</organism>
<dbReference type="EMBL" id="CATQJL010000305">
    <property type="protein sequence ID" value="CAJ0600913.1"/>
    <property type="molecule type" value="Genomic_DNA"/>
</dbReference>
<feature type="signal peptide" evidence="1">
    <location>
        <begin position="1"/>
        <end position="25"/>
    </location>
</feature>
<dbReference type="Proteomes" id="UP001176961">
    <property type="component" value="Unassembled WGS sequence"/>
</dbReference>
<dbReference type="AlphaFoldDB" id="A0AA36GYX8"/>
<gene>
    <name evidence="2" type="ORF">CYNAS_LOCUS12896</name>
</gene>
<dbReference type="PROSITE" id="PS51257">
    <property type="entry name" value="PROKAR_LIPOPROTEIN"/>
    <property type="match status" value="1"/>
</dbReference>
<evidence type="ECO:0000256" key="1">
    <source>
        <dbReference type="SAM" id="SignalP"/>
    </source>
</evidence>
<protein>
    <submittedName>
        <fullName evidence="2">Uncharacterized protein</fullName>
    </submittedName>
</protein>
<keyword evidence="3" id="KW-1185">Reference proteome</keyword>
<reference evidence="2" key="1">
    <citation type="submission" date="2023-07" db="EMBL/GenBank/DDBJ databases">
        <authorList>
            <consortium name="CYATHOMIX"/>
        </authorList>
    </citation>
    <scope>NUCLEOTIDE SEQUENCE</scope>
    <source>
        <strain evidence="2">N/A</strain>
    </source>
</reference>
<sequence length="71" mass="7610">MRSVIVSFAAAAAVMVYVAVQSCYGTSSPPPSYPASLPGSNYGGPTSLTASNGLGYRKRRLFRNRARRVRL</sequence>
<feature type="chain" id="PRO_5041253273" evidence="1">
    <location>
        <begin position="26"/>
        <end position="71"/>
    </location>
</feature>
<keyword evidence="1" id="KW-0732">Signal</keyword>
<proteinExistence type="predicted"/>
<evidence type="ECO:0000313" key="2">
    <source>
        <dbReference type="EMBL" id="CAJ0600913.1"/>
    </source>
</evidence>
<name>A0AA36GYX8_CYLNA</name>
<accession>A0AA36GYX8</accession>
<comment type="caution">
    <text evidence="2">The sequence shown here is derived from an EMBL/GenBank/DDBJ whole genome shotgun (WGS) entry which is preliminary data.</text>
</comment>